<dbReference type="GO" id="GO:0110001">
    <property type="term" value="C:toxin-antitoxin complex"/>
    <property type="evidence" value="ECO:0007669"/>
    <property type="project" value="InterPro"/>
</dbReference>
<dbReference type="GO" id="GO:0004540">
    <property type="term" value="F:RNA nuclease activity"/>
    <property type="evidence" value="ECO:0007669"/>
    <property type="project" value="InterPro"/>
</dbReference>
<dbReference type="GO" id="GO:0000166">
    <property type="term" value="F:nucleotide binding"/>
    <property type="evidence" value="ECO:0007669"/>
    <property type="project" value="UniProtKB-KW"/>
</dbReference>
<evidence type="ECO:0000256" key="1">
    <source>
        <dbReference type="ARBA" id="ARBA00022553"/>
    </source>
</evidence>
<dbReference type="PATRIC" id="fig|1618447.3.peg.1081"/>
<reference evidence="6 7" key="1">
    <citation type="journal article" date="2015" name="Nature">
        <title>rRNA introns, odd ribosomes, and small enigmatic genomes across a large radiation of phyla.</title>
        <authorList>
            <person name="Brown C.T."/>
            <person name="Hug L.A."/>
            <person name="Thomas B.C."/>
            <person name="Sharon I."/>
            <person name="Castelle C.J."/>
            <person name="Singh A."/>
            <person name="Wilkins M.J."/>
            <person name="Williams K.H."/>
            <person name="Banfield J.F."/>
        </authorList>
    </citation>
    <scope>NUCLEOTIDE SEQUENCE [LARGE SCALE GENOMIC DNA]</scope>
</reference>
<organism evidence="6 7">
    <name type="scientific">Candidatus Gottesmanbacteria bacterium GW2011_GWB1_44_11c</name>
    <dbReference type="NCBI Taxonomy" id="1618447"/>
    <lineage>
        <taxon>Bacteria</taxon>
        <taxon>Candidatus Gottesmaniibacteriota</taxon>
    </lineage>
</organism>
<gene>
    <name evidence="6" type="ORF">UW22_C0054G0017</name>
</gene>
<accession>A0A0G1GLI3</accession>
<evidence type="ECO:0000256" key="5">
    <source>
        <dbReference type="ARBA" id="ARBA00022801"/>
    </source>
</evidence>
<dbReference type="AlphaFoldDB" id="A0A0G1GLI3"/>
<dbReference type="EMBL" id="LCHM01000054">
    <property type="protein sequence ID" value="KKT35400.1"/>
    <property type="molecule type" value="Genomic_DNA"/>
</dbReference>
<dbReference type="Proteomes" id="UP000034617">
    <property type="component" value="Unassembled WGS sequence"/>
</dbReference>
<keyword evidence="1" id="KW-0597">Phosphoprotein</keyword>
<dbReference type="PANTHER" id="PTHR34139">
    <property type="entry name" value="UPF0331 PROTEIN MJ0127"/>
    <property type="match status" value="1"/>
</dbReference>
<evidence type="ECO:0000313" key="6">
    <source>
        <dbReference type="EMBL" id="KKT35400.1"/>
    </source>
</evidence>
<keyword evidence="4" id="KW-0547">Nucleotide-binding</keyword>
<evidence type="ECO:0000256" key="3">
    <source>
        <dbReference type="ARBA" id="ARBA00022722"/>
    </source>
</evidence>
<proteinExistence type="predicted"/>
<keyword evidence="5" id="KW-0378">Hydrolase</keyword>
<dbReference type="Pfam" id="PF01934">
    <property type="entry name" value="HepT-like"/>
    <property type="match status" value="1"/>
</dbReference>
<sequence>MKKTDTVYLEDIKEAIAAIERYVNDIDIEIFTNEEMRQDAVIRQLEIIGEAANKLSTEFSQVNPDFPLRQTISMRNFLIHGYDEIDLDVVWKTVHENIPPSKNLLNKS</sequence>
<dbReference type="InterPro" id="IPR008201">
    <property type="entry name" value="HepT-like"/>
</dbReference>
<keyword evidence="2" id="KW-1277">Toxin-antitoxin system</keyword>
<evidence type="ECO:0000256" key="2">
    <source>
        <dbReference type="ARBA" id="ARBA00022649"/>
    </source>
</evidence>
<name>A0A0G1GLI3_9BACT</name>
<comment type="caution">
    <text evidence="6">The sequence shown here is derived from an EMBL/GenBank/DDBJ whole genome shotgun (WGS) entry which is preliminary data.</text>
</comment>
<evidence type="ECO:0000256" key="4">
    <source>
        <dbReference type="ARBA" id="ARBA00022741"/>
    </source>
</evidence>
<keyword evidence="3" id="KW-0540">Nuclease</keyword>
<dbReference type="GO" id="GO:0016787">
    <property type="term" value="F:hydrolase activity"/>
    <property type="evidence" value="ECO:0007669"/>
    <property type="project" value="UniProtKB-KW"/>
</dbReference>
<evidence type="ECO:0008006" key="8">
    <source>
        <dbReference type="Google" id="ProtNLM"/>
    </source>
</evidence>
<dbReference type="InterPro" id="IPR051813">
    <property type="entry name" value="HepT_RNase_toxin"/>
</dbReference>
<evidence type="ECO:0000313" key="7">
    <source>
        <dbReference type="Proteomes" id="UP000034617"/>
    </source>
</evidence>
<dbReference type="PANTHER" id="PTHR34139:SF1">
    <property type="entry name" value="RNASE MJ1380-RELATED"/>
    <property type="match status" value="1"/>
</dbReference>
<protein>
    <recommendedName>
        <fullName evidence="8">DUF86 domain-containing protein</fullName>
    </recommendedName>
</protein>